<dbReference type="Proteomes" id="UP001193389">
    <property type="component" value="Chromosome"/>
</dbReference>
<gene>
    <name evidence="1" type="ORF">AQPE_4647</name>
</gene>
<dbReference type="KEGG" id="anf:AQPE_4647"/>
<name>A0A5K7SG40_9BACT</name>
<sequence length="46" mass="4866">MASGTPVKISAYRTLSCHGSGQWGACQFHARNGQSMKLNASEGNEP</sequence>
<accession>A0A5K7SG40</accession>
<dbReference type="EMBL" id="AP018694">
    <property type="protein sequence ID" value="BBE20455.1"/>
    <property type="molecule type" value="Genomic_DNA"/>
</dbReference>
<proteinExistence type="predicted"/>
<dbReference type="AlphaFoldDB" id="A0A5K7SG40"/>
<organism evidence="1 2">
    <name type="scientific">Aquipluma nitroreducens</name>
    <dbReference type="NCBI Taxonomy" id="2010828"/>
    <lineage>
        <taxon>Bacteria</taxon>
        <taxon>Pseudomonadati</taxon>
        <taxon>Bacteroidota</taxon>
        <taxon>Bacteroidia</taxon>
        <taxon>Marinilabiliales</taxon>
        <taxon>Prolixibacteraceae</taxon>
        <taxon>Aquipluma</taxon>
    </lineage>
</organism>
<protein>
    <submittedName>
        <fullName evidence="1">Uncharacterized protein</fullName>
    </submittedName>
</protein>
<evidence type="ECO:0000313" key="1">
    <source>
        <dbReference type="EMBL" id="BBE20455.1"/>
    </source>
</evidence>
<keyword evidence="2" id="KW-1185">Reference proteome</keyword>
<evidence type="ECO:0000313" key="2">
    <source>
        <dbReference type="Proteomes" id="UP001193389"/>
    </source>
</evidence>
<reference evidence="1" key="1">
    <citation type="journal article" date="2020" name="Int. J. Syst. Evol. Microbiol.">
        <title>Aquipluma nitroreducens gen. nov. sp. nov., a novel facultatively anaerobic bacterium isolated from a freshwater lake.</title>
        <authorList>
            <person name="Watanabe M."/>
            <person name="Kojima H."/>
            <person name="Fukui M."/>
        </authorList>
    </citation>
    <scope>NUCLEOTIDE SEQUENCE</scope>
    <source>
        <strain evidence="1">MeG22</strain>
    </source>
</reference>